<evidence type="ECO:0000256" key="6">
    <source>
        <dbReference type="ARBA" id="ARBA00022692"/>
    </source>
</evidence>
<comment type="similarity">
    <text evidence="4">In the C-terminal section; belongs to the protein kinase superfamily. Ser/Thr protein kinase family.</text>
</comment>
<dbReference type="CDD" id="cd06899">
    <property type="entry name" value="lectin_legume_LecRK_Arcelin_ConA"/>
    <property type="match status" value="1"/>
</dbReference>
<dbReference type="PROSITE" id="PS00308">
    <property type="entry name" value="LECTIN_LEGUME_ALPHA"/>
    <property type="match status" value="1"/>
</dbReference>
<keyword evidence="10" id="KW-0418">Kinase</keyword>
<dbReference type="SUPFAM" id="SSF49899">
    <property type="entry name" value="Concanavalin A-like lectins/glucanases"/>
    <property type="match status" value="1"/>
</dbReference>
<gene>
    <name evidence="19" type="ORF">P3X46_018566</name>
</gene>
<dbReference type="InterPro" id="IPR011009">
    <property type="entry name" value="Kinase-like_dom_sf"/>
</dbReference>
<dbReference type="InterPro" id="IPR000719">
    <property type="entry name" value="Prot_kinase_dom"/>
</dbReference>
<keyword evidence="14" id="KW-0675">Receptor</keyword>
<dbReference type="InterPro" id="IPR000985">
    <property type="entry name" value="Lectin_LegA_CS"/>
</dbReference>
<feature type="signal peptide" evidence="17">
    <location>
        <begin position="1"/>
        <end position="26"/>
    </location>
</feature>
<comment type="subcellular location">
    <subcellularLocation>
        <location evidence="1">Membrane</location>
        <topology evidence="1">Single-pass type I membrane protein</topology>
    </subcellularLocation>
</comment>
<keyword evidence="7 17" id="KW-0732">Signal</keyword>
<dbReference type="InterPro" id="IPR017441">
    <property type="entry name" value="Protein_kinase_ATP_BS"/>
</dbReference>
<evidence type="ECO:0000256" key="2">
    <source>
        <dbReference type="ARBA" id="ARBA00007606"/>
    </source>
</evidence>
<keyword evidence="13 16" id="KW-0472">Membrane</keyword>
<evidence type="ECO:0000256" key="10">
    <source>
        <dbReference type="ARBA" id="ARBA00022777"/>
    </source>
</evidence>
<keyword evidence="5" id="KW-0808">Transferase</keyword>
<evidence type="ECO:0000313" key="19">
    <source>
        <dbReference type="EMBL" id="KAJ9170460.1"/>
    </source>
</evidence>
<keyword evidence="12 16" id="KW-1133">Transmembrane helix</keyword>
<dbReference type="CDD" id="cd12087">
    <property type="entry name" value="TM_EGFR-like"/>
    <property type="match status" value="1"/>
</dbReference>
<evidence type="ECO:0000256" key="11">
    <source>
        <dbReference type="ARBA" id="ARBA00022840"/>
    </source>
</evidence>
<keyword evidence="9 15" id="KW-0547">Nucleotide-binding</keyword>
<dbReference type="InterPro" id="IPR050528">
    <property type="entry name" value="L-type_Lectin-RKs"/>
</dbReference>
<keyword evidence="8" id="KW-0430">Lectin</keyword>
<feature type="transmembrane region" description="Helical" evidence="16">
    <location>
        <begin position="275"/>
        <end position="298"/>
    </location>
</feature>
<sequence>MAISFYDFITMRLLFFFLPLLPLANSVYFNVDRFGPETTNVLYRGDAMQSVGVVELNSKYTYTCRVGWAVYAERVLLWDSNTGKLSDFTSHFSIIINTQGLAQYGHGLSFFLGPSGFEIPPNSAGGFLGLFNTSTMDSSNQIVMVEFDSYPNEEWDPKPLVEHVGINNSSLASAVYTPWNASFHSGDTADVRVTYNATTKNLSVFWTYLETSSPQENTSLFYIINLMEVLPEWVTIGFSASTGSNLERHQLLSWEFNSSLNYQVENGESSKRTRIIVSVVVAVCFIAGGTIAGILIAWRRRRKQTMARKDGEKRNSTAINENLERRVGPRRFSYEDLVSATNNFSKERMLGKGGFGAVYKGYLIDMDLAIAVKKISQGSRQGQKEYIAEVNTIGQLRHRNLVQLLGWCHDKGEFLLVYEFMPNGCLDDHLFGSKSTLTWAVRYKISLGLASALLYLHEEWEQCVVHRDVKSSNVMLDSNFNARLGDFGLARLTDHELGPQTTGLAGTVGYLAPEYISTRRASKESDVYSFGVVALEIASGKRAIDQIEQEHEMNLVEWIWELYGRGKLHLAADKKLRTDYDEQQVECLMIVGLWCAHPDHNLRPSIRQAIHVLNFEAAIPNLPAKMPMPIFRVPSPSVSSGEPFLTNSSLGLGR</sequence>
<dbReference type="SMART" id="SM00220">
    <property type="entry name" value="S_TKc"/>
    <property type="match status" value="1"/>
</dbReference>
<dbReference type="CDD" id="cd14066">
    <property type="entry name" value="STKc_IRAK"/>
    <property type="match status" value="1"/>
</dbReference>
<evidence type="ECO:0000256" key="15">
    <source>
        <dbReference type="PROSITE-ProRule" id="PRU10141"/>
    </source>
</evidence>
<evidence type="ECO:0000259" key="18">
    <source>
        <dbReference type="PROSITE" id="PS50011"/>
    </source>
</evidence>
<comment type="similarity">
    <text evidence="2">Belongs to the leguminous lectin family.</text>
</comment>
<comment type="caution">
    <text evidence="19">The sequence shown here is derived from an EMBL/GenBank/DDBJ whole genome shotgun (WGS) entry which is preliminary data.</text>
</comment>
<keyword evidence="6 16" id="KW-0812">Transmembrane</keyword>
<evidence type="ECO:0000256" key="3">
    <source>
        <dbReference type="ARBA" id="ARBA00008536"/>
    </source>
</evidence>
<dbReference type="PROSITE" id="PS50011">
    <property type="entry name" value="PROTEIN_KINASE_DOM"/>
    <property type="match status" value="1"/>
</dbReference>
<accession>A0ABQ9LSG0</accession>
<evidence type="ECO:0000256" key="1">
    <source>
        <dbReference type="ARBA" id="ARBA00004479"/>
    </source>
</evidence>
<dbReference type="Proteomes" id="UP001174677">
    <property type="component" value="Chromosome 10"/>
</dbReference>
<evidence type="ECO:0000256" key="13">
    <source>
        <dbReference type="ARBA" id="ARBA00023136"/>
    </source>
</evidence>
<dbReference type="Pfam" id="PF00139">
    <property type="entry name" value="Lectin_legB"/>
    <property type="match status" value="1"/>
</dbReference>
<dbReference type="PROSITE" id="PS00108">
    <property type="entry name" value="PROTEIN_KINASE_ST"/>
    <property type="match status" value="1"/>
</dbReference>
<organism evidence="19 20">
    <name type="scientific">Hevea brasiliensis</name>
    <name type="common">Para rubber tree</name>
    <name type="synonym">Siphonia brasiliensis</name>
    <dbReference type="NCBI Taxonomy" id="3981"/>
    <lineage>
        <taxon>Eukaryota</taxon>
        <taxon>Viridiplantae</taxon>
        <taxon>Streptophyta</taxon>
        <taxon>Embryophyta</taxon>
        <taxon>Tracheophyta</taxon>
        <taxon>Spermatophyta</taxon>
        <taxon>Magnoliopsida</taxon>
        <taxon>eudicotyledons</taxon>
        <taxon>Gunneridae</taxon>
        <taxon>Pentapetalae</taxon>
        <taxon>rosids</taxon>
        <taxon>fabids</taxon>
        <taxon>Malpighiales</taxon>
        <taxon>Euphorbiaceae</taxon>
        <taxon>Crotonoideae</taxon>
        <taxon>Micrandreae</taxon>
        <taxon>Hevea</taxon>
    </lineage>
</organism>
<reference evidence="19 20" key="1">
    <citation type="journal article" date="2023" name="Plant Biotechnol. J.">
        <title>Chromosome-level wild Hevea brasiliensis genome provides new tools for genomic-assisted breeding and valuable loci to elevate rubber yield.</title>
        <authorList>
            <person name="Cheng H."/>
            <person name="Song X."/>
            <person name="Hu Y."/>
            <person name="Wu T."/>
            <person name="Yang Q."/>
            <person name="An Z."/>
            <person name="Feng S."/>
            <person name="Deng Z."/>
            <person name="Wu W."/>
            <person name="Zeng X."/>
            <person name="Tu M."/>
            <person name="Wang X."/>
            <person name="Huang H."/>
        </authorList>
    </citation>
    <scope>NUCLEOTIDE SEQUENCE [LARGE SCALE GENOMIC DNA]</scope>
    <source>
        <strain evidence="19">MT/VB/25A 57/8</strain>
    </source>
</reference>
<keyword evidence="20" id="KW-1185">Reference proteome</keyword>
<dbReference type="Pfam" id="PF00069">
    <property type="entry name" value="Pkinase"/>
    <property type="match status" value="1"/>
</dbReference>
<dbReference type="Gene3D" id="2.60.120.200">
    <property type="match status" value="1"/>
</dbReference>
<feature type="chain" id="PRO_5045239498" description="Protein kinase domain-containing protein" evidence="17">
    <location>
        <begin position="27"/>
        <end position="654"/>
    </location>
</feature>
<dbReference type="PROSITE" id="PS00107">
    <property type="entry name" value="PROTEIN_KINASE_ATP"/>
    <property type="match status" value="1"/>
</dbReference>
<feature type="domain" description="Protein kinase" evidence="18">
    <location>
        <begin position="344"/>
        <end position="619"/>
    </location>
</feature>
<evidence type="ECO:0000256" key="7">
    <source>
        <dbReference type="ARBA" id="ARBA00022729"/>
    </source>
</evidence>
<evidence type="ECO:0000256" key="17">
    <source>
        <dbReference type="SAM" id="SignalP"/>
    </source>
</evidence>
<evidence type="ECO:0000256" key="4">
    <source>
        <dbReference type="ARBA" id="ARBA00010217"/>
    </source>
</evidence>
<evidence type="ECO:0000256" key="9">
    <source>
        <dbReference type="ARBA" id="ARBA00022741"/>
    </source>
</evidence>
<evidence type="ECO:0000256" key="12">
    <source>
        <dbReference type="ARBA" id="ARBA00022989"/>
    </source>
</evidence>
<dbReference type="Gene3D" id="3.30.200.20">
    <property type="entry name" value="Phosphorylase Kinase, domain 1"/>
    <property type="match status" value="1"/>
</dbReference>
<evidence type="ECO:0000256" key="8">
    <source>
        <dbReference type="ARBA" id="ARBA00022734"/>
    </source>
</evidence>
<dbReference type="PANTHER" id="PTHR27007">
    <property type="match status" value="1"/>
</dbReference>
<feature type="binding site" evidence="15">
    <location>
        <position position="374"/>
    </location>
    <ligand>
        <name>ATP</name>
        <dbReference type="ChEBI" id="CHEBI:30616"/>
    </ligand>
</feature>
<dbReference type="InterPro" id="IPR008271">
    <property type="entry name" value="Ser/Thr_kinase_AS"/>
</dbReference>
<evidence type="ECO:0000256" key="5">
    <source>
        <dbReference type="ARBA" id="ARBA00022679"/>
    </source>
</evidence>
<dbReference type="InterPro" id="IPR001220">
    <property type="entry name" value="Legume_lectin_dom"/>
</dbReference>
<protein>
    <recommendedName>
        <fullName evidence="18">Protein kinase domain-containing protein</fullName>
    </recommendedName>
</protein>
<evidence type="ECO:0000313" key="20">
    <source>
        <dbReference type="Proteomes" id="UP001174677"/>
    </source>
</evidence>
<dbReference type="Gene3D" id="1.10.510.10">
    <property type="entry name" value="Transferase(Phosphotransferase) domain 1"/>
    <property type="match status" value="1"/>
</dbReference>
<comment type="similarity">
    <text evidence="3">In the N-terminal section; belongs to the leguminous lectin family.</text>
</comment>
<dbReference type="SUPFAM" id="SSF56112">
    <property type="entry name" value="Protein kinase-like (PK-like)"/>
    <property type="match status" value="1"/>
</dbReference>
<dbReference type="EMBL" id="JARPOI010000010">
    <property type="protein sequence ID" value="KAJ9170460.1"/>
    <property type="molecule type" value="Genomic_DNA"/>
</dbReference>
<dbReference type="InterPro" id="IPR013320">
    <property type="entry name" value="ConA-like_dom_sf"/>
</dbReference>
<evidence type="ECO:0000256" key="14">
    <source>
        <dbReference type="ARBA" id="ARBA00023170"/>
    </source>
</evidence>
<keyword evidence="11 15" id="KW-0067">ATP-binding</keyword>
<proteinExistence type="inferred from homology"/>
<evidence type="ECO:0000256" key="16">
    <source>
        <dbReference type="SAM" id="Phobius"/>
    </source>
</evidence>
<name>A0ABQ9LSG0_HEVBR</name>